<protein>
    <submittedName>
        <fullName evidence="2">Uncharacterized protein</fullName>
    </submittedName>
</protein>
<gene>
    <name evidence="2" type="ORF">MSPICULIGERA_LOCUS14922</name>
</gene>
<feature type="non-terminal residue" evidence="2">
    <location>
        <position position="1"/>
    </location>
</feature>
<feature type="region of interest" description="Disordered" evidence="1">
    <location>
        <begin position="1"/>
        <end position="43"/>
    </location>
</feature>
<reference evidence="2" key="1">
    <citation type="submission" date="2023-06" db="EMBL/GenBank/DDBJ databases">
        <authorList>
            <person name="Delattre M."/>
        </authorList>
    </citation>
    <scope>NUCLEOTIDE SEQUENCE</scope>
    <source>
        <strain evidence="2">AF72</strain>
    </source>
</reference>
<dbReference type="Proteomes" id="UP001177023">
    <property type="component" value="Unassembled WGS sequence"/>
</dbReference>
<dbReference type="EMBL" id="CATQJA010002645">
    <property type="protein sequence ID" value="CAJ0576632.1"/>
    <property type="molecule type" value="Genomic_DNA"/>
</dbReference>
<accession>A0AA36G221</accession>
<organism evidence="2 3">
    <name type="scientific">Mesorhabditis spiculigera</name>
    <dbReference type="NCBI Taxonomy" id="96644"/>
    <lineage>
        <taxon>Eukaryota</taxon>
        <taxon>Metazoa</taxon>
        <taxon>Ecdysozoa</taxon>
        <taxon>Nematoda</taxon>
        <taxon>Chromadorea</taxon>
        <taxon>Rhabditida</taxon>
        <taxon>Rhabditina</taxon>
        <taxon>Rhabditomorpha</taxon>
        <taxon>Rhabditoidea</taxon>
        <taxon>Rhabditidae</taxon>
        <taxon>Mesorhabditinae</taxon>
        <taxon>Mesorhabditis</taxon>
    </lineage>
</organism>
<evidence type="ECO:0000313" key="2">
    <source>
        <dbReference type="EMBL" id="CAJ0576632.1"/>
    </source>
</evidence>
<sequence>MRVNKKVSTGSRRGHKFPHMERIAVVGSGKTSEIPSEPRSDDIGVVTMEGEQAMDASNFPEIKNGVELTAPKEGTKAEAAPPASAPIPTATSVEINTEEPMDTNAEVSLPVPPSEKSLPDVKAGKLPVFKLEEVEIDMVPSASTASTSSAIFEPPIIPSKRSTRSIAVQHTGSPDV</sequence>
<comment type="caution">
    <text evidence="2">The sequence shown here is derived from an EMBL/GenBank/DDBJ whole genome shotgun (WGS) entry which is preliminary data.</text>
</comment>
<evidence type="ECO:0000313" key="3">
    <source>
        <dbReference type="Proteomes" id="UP001177023"/>
    </source>
</evidence>
<proteinExistence type="predicted"/>
<feature type="compositionally biased region" description="Polar residues" evidence="1">
    <location>
        <begin position="164"/>
        <end position="176"/>
    </location>
</feature>
<name>A0AA36G221_9BILA</name>
<keyword evidence="3" id="KW-1185">Reference proteome</keyword>
<evidence type="ECO:0000256" key="1">
    <source>
        <dbReference type="SAM" id="MobiDB-lite"/>
    </source>
</evidence>
<feature type="region of interest" description="Disordered" evidence="1">
    <location>
        <begin position="140"/>
        <end position="176"/>
    </location>
</feature>
<dbReference type="AlphaFoldDB" id="A0AA36G221"/>
<feature type="compositionally biased region" description="Polar residues" evidence="1">
    <location>
        <begin position="1"/>
        <end position="11"/>
    </location>
</feature>
<feature type="compositionally biased region" description="Low complexity" evidence="1">
    <location>
        <begin position="141"/>
        <end position="150"/>
    </location>
</feature>